<accession>A0A5D0TTD1</accession>
<dbReference type="GO" id="GO:0003677">
    <property type="term" value="F:DNA binding"/>
    <property type="evidence" value="ECO:0007669"/>
    <property type="project" value="UniProtKB-KW"/>
</dbReference>
<dbReference type="InterPro" id="IPR036390">
    <property type="entry name" value="WH_DNA-bd_sf"/>
</dbReference>
<reference evidence="6 7" key="1">
    <citation type="submission" date="2019-08" db="EMBL/GenBank/DDBJ databases">
        <title>Actinomadura sp. nov. CYP1-5 isolated from mountain soil.</title>
        <authorList>
            <person name="Songsumanus A."/>
            <person name="Kuncharoen N."/>
            <person name="Kudo T."/>
            <person name="Yuki M."/>
            <person name="Igarashi Y."/>
            <person name="Tanasupawat S."/>
        </authorList>
    </citation>
    <scope>NUCLEOTIDE SEQUENCE [LARGE SCALE GENOMIC DNA]</scope>
    <source>
        <strain evidence="6 7">GKU157</strain>
    </source>
</reference>
<gene>
    <name evidence="6" type="ORF">FXF65_40190</name>
</gene>
<dbReference type="EMBL" id="VSFF01000018">
    <property type="protein sequence ID" value="TYC08089.1"/>
    <property type="molecule type" value="Genomic_DNA"/>
</dbReference>
<dbReference type="SMART" id="SM00345">
    <property type="entry name" value="HTH_GNTR"/>
    <property type="match status" value="1"/>
</dbReference>
<evidence type="ECO:0000313" key="7">
    <source>
        <dbReference type="Proteomes" id="UP000322634"/>
    </source>
</evidence>
<keyword evidence="3" id="KW-0238">DNA-binding</keyword>
<dbReference type="PANTHER" id="PTHR46577:SF2">
    <property type="entry name" value="TRANSCRIPTIONAL REGULATORY PROTEIN"/>
    <property type="match status" value="1"/>
</dbReference>
<evidence type="ECO:0000256" key="4">
    <source>
        <dbReference type="ARBA" id="ARBA00023163"/>
    </source>
</evidence>
<dbReference type="Gene3D" id="1.10.10.10">
    <property type="entry name" value="Winged helix-like DNA-binding domain superfamily/Winged helix DNA-binding domain"/>
    <property type="match status" value="1"/>
</dbReference>
<evidence type="ECO:0000256" key="2">
    <source>
        <dbReference type="ARBA" id="ARBA00023015"/>
    </source>
</evidence>
<name>A0A5D0TTD1_9ACTN</name>
<dbReference type="RefSeq" id="WP_148355721.1">
    <property type="nucleotide sequence ID" value="NZ_JBHSBF010000001.1"/>
</dbReference>
<dbReference type="OrthoDB" id="3192286at2"/>
<evidence type="ECO:0000259" key="5">
    <source>
        <dbReference type="PROSITE" id="PS50949"/>
    </source>
</evidence>
<keyword evidence="4" id="KW-0804">Transcription</keyword>
<sequence>MRWAIDHSSREALPLQIVACVRRGVASGELAVGEQLPPAAQLAEALSVDRNTVLAAYRRLRDEGVLEFRRGRGARVASAVTEPAPVVEAAQALVAVARRHGVGSHDLLRLIERLT</sequence>
<dbReference type="PRINTS" id="PR00035">
    <property type="entry name" value="HTHGNTR"/>
</dbReference>
<feature type="domain" description="HTH gntR-type" evidence="5">
    <location>
        <begin position="11"/>
        <end position="79"/>
    </location>
</feature>
<evidence type="ECO:0000313" key="6">
    <source>
        <dbReference type="EMBL" id="TYC08089.1"/>
    </source>
</evidence>
<evidence type="ECO:0000256" key="3">
    <source>
        <dbReference type="ARBA" id="ARBA00023125"/>
    </source>
</evidence>
<keyword evidence="2" id="KW-0805">Transcription regulation</keyword>
<dbReference type="PANTHER" id="PTHR46577">
    <property type="entry name" value="HTH-TYPE TRANSCRIPTIONAL REGULATORY PROTEIN GABR"/>
    <property type="match status" value="1"/>
</dbReference>
<keyword evidence="7" id="KW-1185">Reference proteome</keyword>
<organism evidence="6 7">
    <name type="scientific">Actinomadura syzygii</name>
    <dbReference type="NCBI Taxonomy" id="1427538"/>
    <lineage>
        <taxon>Bacteria</taxon>
        <taxon>Bacillati</taxon>
        <taxon>Actinomycetota</taxon>
        <taxon>Actinomycetes</taxon>
        <taxon>Streptosporangiales</taxon>
        <taxon>Thermomonosporaceae</taxon>
        <taxon>Actinomadura</taxon>
    </lineage>
</organism>
<dbReference type="Proteomes" id="UP000322634">
    <property type="component" value="Unassembled WGS sequence"/>
</dbReference>
<dbReference type="CDD" id="cd07377">
    <property type="entry name" value="WHTH_GntR"/>
    <property type="match status" value="1"/>
</dbReference>
<dbReference type="InterPro" id="IPR000524">
    <property type="entry name" value="Tscrpt_reg_HTH_GntR"/>
</dbReference>
<dbReference type="Pfam" id="PF00392">
    <property type="entry name" value="GntR"/>
    <property type="match status" value="1"/>
</dbReference>
<proteinExistence type="predicted"/>
<protein>
    <submittedName>
        <fullName evidence="6">GntR family transcriptional regulator</fullName>
    </submittedName>
</protein>
<keyword evidence="1" id="KW-0663">Pyridoxal phosphate</keyword>
<dbReference type="InterPro" id="IPR051446">
    <property type="entry name" value="HTH_trans_reg/aminotransferase"/>
</dbReference>
<dbReference type="AlphaFoldDB" id="A0A5D0TTD1"/>
<dbReference type="GO" id="GO:0003700">
    <property type="term" value="F:DNA-binding transcription factor activity"/>
    <property type="evidence" value="ECO:0007669"/>
    <property type="project" value="InterPro"/>
</dbReference>
<dbReference type="PROSITE" id="PS50949">
    <property type="entry name" value="HTH_GNTR"/>
    <property type="match status" value="1"/>
</dbReference>
<dbReference type="SUPFAM" id="SSF46785">
    <property type="entry name" value="Winged helix' DNA-binding domain"/>
    <property type="match status" value="1"/>
</dbReference>
<dbReference type="InterPro" id="IPR036388">
    <property type="entry name" value="WH-like_DNA-bd_sf"/>
</dbReference>
<evidence type="ECO:0000256" key="1">
    <source>
        <dbReference type="ARBA" id="ARBA00022898"/>
    </source>
</evidence>
<comment type="caution">
    <text evidence="6">The sequence shown here is derived from an EMBL/GenBank/DDBJ whole genome shotgun (WGS) entry which is preliminary data.</text>
</comment>